<protein>
    <recommendedName>
        <fullName evidence="1">Alpha-ribazole phosphatase</fullName>
        <ecNumber evidence="1">3.1.3.73</ecNumber>
    </recommendedName>
</protein>
<dbReference type="GO" id="GO:0005737">
    <property type="term" value="C:cytoplasm"/>
    <property type="evidence" value="ECO:0007669"/>
    <property type="project" value="TreeGrafter"/>
</dbReference>
<dbReference type="GO" id="GO:0009236">
    <property type="term" value="P:cobalamin biosynthetic process"/>
    <property type="evidence" value="ECO:0007669"/>
    <property type="project" value="UniProtKB-UniRule"/>
</dbReference>
<evidence type="ECO:0000256" key="3">
    <source>
        <dbReference type="PIRSR" id="PIRSR613078-2"/>
    </source>
</evidence>
<dbReference type="PANTHER" id="PTHR48100:SF1">
    <property type="entry name" value="HISTIDINE PHOSPHATASE FAMILY PROTEIN-RELATED"/>
    <property type="match status" value="1"/>
</dbReference>
<dbReference type="InterPro" id="IPR017578">
    <property type="entry name" value="Ribazole_CobC"/>
</dbReference>
<dbReference type="GO" id="GO:0043755">
    <property type="term" value="F:alpha-ribazole phosphatase activity"/>
    <property type="evidence" value="ECO:0007669"/>
    <property type="project" value="UniProtKB-UniRule"/>
</dbReference>
<dbReference type="AlphaFoldDB" id="A0A6F8VDG5"/>
<dbReference type="PIRSF" id="PIRSF000709">
    <property type="entry name" value="6PFK_2-Ptase"/>
    <property type="match status" value="1"/>
</dbReference>
<evidence type="ECO:0000256" key="1">
    <source>
        <dbReference type="NCBIfam" id="TIGR03162"/>
    </source>
</evidence>
<dbReference type="CDD" id="cd07067">
    <property type="entry name" value="HP_PGM_like"/>
    <property type="match status" value="1"/>
</dbReference>
<dbReference type="PANTHER" id="PTHR48100">
    <property type="entry name" value="BROAD-SPECIFICITY PHOSPHATASE YOR283W-RELATED"/>
    <property type="match status" value="1"/>
</dbReference>
<dbReference type="InterPro" id="IPR029033">
    <property type="entry name" value="His_PPase_superfam"/>
</dbReference>
<keyword evidence="5" id="KW-1185">Reference proteome</keyword>
<evidence type="ECO:0000313" key="4">
    <source>
        <dbReference type="EMBL" id="BCB27758.1"/>
    </source>
</evidence>
<dbReference type="RefSeq" id="WP_173065980.1">
    <property type="nucleotide sequence ID" value="NZ_AP022853.1"/>
</dbReference>
<feature type="active site" description="Proton donor/acceptor" evidence="2">
    <location>
        <position position="80"/>
    </location>
</feature>
<dbReference type="SUPFAM" id="SSF53254">
    <property type="entry name" value="Phosphoglycerate mutase-like"/>
    <property type="match status" value="1"/>
</dbReference>
<feature type="binding site" evidence="3">
    <location>
        <position position="56"/>
    </location>
    <ligand>
        <name>substrate</name>
    </ligand>
</feature>
<dbReference type="KEGG" id="slac:SKTS_26440"/>
<dbReference type="InterPro" id="IPR013078">
    <property type="entry name" value="His_Pase_superF_clade-1"/>
</dbReference>
<dbReference type="Proteomes" id="UP000502260">
    <property type="component" value="Chromosome"/>
</dbReference>
<name>A0A6F8VDG5_9PROT</name>
<organism evidence="4 5">
    <name type="scientific">Sulfurimicrobium lacus</name>
    <dbReference type="NCBI Taxonomy" id="2715678"/>
    <lineage>
        <taxon>Bacteria</taxon>
        <taxon>Pseudomonadati</taxon>
        <taxon>Pseudomonadota</taxon>
        <taxon>Betaproteobacteria</taxon>
        <taxon>Nitrosomonadales</taxon>
        <taxon>Sulfuricellaceae</taxon>
        <taxon>Sulfurimicrobium</taxon>
    </lineage>
</organism>
<dbReference type="EC" id="3.1.3.73" evidence="1"/>
<dbReference type="NCBIfam" id="TIGR03162">
    <property type="entry name" value="ribazole_cobC"/>
    <property type="match status" value="1"/>
</dbReference>
<accession>A0A6F8VDG5</accession>
<gene>
    <name evidence="4" type="ORF">SKTS_26440</name>
</gene>
<dbReference type="InterPro" id="IPR050275">
    <property type="entry name" value="PGM_Phosphatase"/>
</dbReference>
<evidence type="ECO:0000256" key="2">
    <source>
        <dbReference type="PIRSR" id="PIRSR613078-1"/>
    </source>
</evidence>
<sequence>MKITTIDLIRHGEPVGGKKYRGQTNDPLSEKGWEEMWAAVGEHHPWQHIATSPLSRCADFAHALAQKWQIPVSEDRRLMEIGFGEWEGKTPQELMENDPDTLLKFWRDPLHHHPIGAEPLTEFAARVSAVWHVLVKEYKGEHVLVVAHAGVIRMIMAYVLGMPMDHIFRIQVSNSGITRIHIEGEGKTALPSLEFHNGVL</sequence>
<dbReference type="Pfam" id="PF00300">
    <property type="entry name" value="His_Phos_1"/>
    <property type="match status" value="1"/>
</dbReference>
<dbReference type="EMBL" id="AP022853">
    <property type="protein sequence ID" value="BCB27758.1"/>
    <property type="molecule type" value="Genomic_DNA"/>
</dbReference>
<evidence type="ECO:0000313" key="5">
    <source>
        <dbReference type="Proteomes" id="UP000502260"/>
    </source>
</evidence>
<feature type="active site" description="Tele-phosphohistidine intermediate" evidence="2">
    <location>
        <position position="11"/>
    </location>
</feature>
<reference evidence="5" key="1">
    <citation type="submission" date="2020-03" db="EMBL/GenBank/DDBJ databases">
        <title>Complete genome sequence of sulfur-oxidizing bacterium skT11.</title>
        <authorList>
            <person name="Kanda M."/>
            <person name="Kojima H."/>
            <person name="Fukui M."/>
        </authorList>
    </citation>
    <scope>NUCLEOTIDE SEQUENCE [LARGE SCALE GENOMIC DNA]</scope>
    <source>
        <strain evidence="5">skT11</strain>
    </source>
</reference>
<dbReference type="Gene3D" id="3.40.50.1240">
    <property type="entry name" value="Phosphoglycerate mutase-like"/>
    <property type="match status" value="1"/>
</dbReference>
<dbReference type="SMART" id="SM00855">
    <property type="entry name" value="PGAM"/>
    <property type="match status" value="1"/>
</dbReference>
<proteinExistence type="predicted"/>